<dbReference type="Gene3D" id="1.20.144.10">
    <property type="entry name" value="Phosphatidic acid phosphatase type 2/haloperoxidase"/>
    <property type="match status" value="1"/>
</dbReference>
<dbReference type="Pfam" id="PF01569">
    <property type="entry name" value="PAP2"/>
    <property type="match status" value="1"/>
</dbReference>
<protein>
    <submittedName>
        <fullName evidence="4">Phosphatase PAP2 family protein</fullName>
    </submittedName>
    <submittedName>
        <fullName evidence="3">Phosphatidic acid phosphatase</fullName>
    </submittedName>
</protein>
<dbReference type="EMBL" id="CP015878">
    <property type="protein sequence ID" value="ANI12992.1"/>
    <property type="molecule type" value="Genomic_DNA"/>
</dbReference>
<dbReference type="InterPro" id="IPR000326">
    <property type="entry name" value="PAP2/HPO"/>
</dbReference>
<keyword evidence="1" id="KW-0732">Signal</keyword>
<dbReference type="EMBL" id="JARJLR010000083">
    <property type="protein sequence ID" value="MDF3840870.1"/>
    <property type="molecule type" value="Genomic_DNA"/>
</dbReference>
<gene>
    <name evidence="3" type="ORF">A9C11_02900</name>
    <name evidence="4" type="ORF">P3W55_04015</name>
</gene>
<dbReference type="Proteomes" id="UP001220662">
    <property type="component" value="Unassembled WGS sequence"/>
</dbReference>
<evidence type="ECO:0000256" key="1">
    <source>
        <dbReference type="SAM" id="SignalP"/>
    </source>
</evidence>
<evidence type="ECO:0000313" key="5">
    <source>
        <dbReference type="Proteomes" id="UP000077748"/>
    </source>
</evidence>
<dbReference type="InterPro" id="IPR036938">
    <property type="entry name" value="PAP2/HPO_sf"/>
</dbReference>
<dbReference type="PROSITE" id="PS51257">
    <property type="entry name" value="PROKAR_LIPOPROTEIN"/>
    <property type="match status" value="1"/>
</dbReference>
<dbReference type="AlphaFoldDB" id="A0A1A9K613"/>
<evidence type="ECO:0000313" key="3">
    <source>
        <dbReference type="EMBL" id="ANI12992.1"/>
    </source>
</evidence>
<organism evidence="3 5">
    <name type="scientific">Pseudomonas citronellolis</name>
    <dbReference type="NCBI Taxonomy" id="53408"/>
    <lineage>
        <taxon>Bacteria</taxon>
        <taxon>Pseudomonadati</taxon>
        <taxon>Pseudomonadota</taxon>
        <taxon>Gammaproteobacteria</taxon>
        <taxon>Pseudomonadales</taxon>
        <taxon>Pseudomonadaceae</taxon>
        <taxon>Pseudomonas</taxon>
    </lineage>
</organism>
<accession>A0A1A9K613</accession>
<dbReference type="RefSeq" id="WP_043269411.1">
    <property type="nucleotide sequence ID" value="NZ_BDGS01000001.1"/>
</dbReference>
<proteinExistence type="predicted"/>
<sequence length="257" mass="27341">MSYRNLAALTLVSSALFAGCAGSPQMSWSRVGDSAQRAVLDPGTWAPVAGAAVIAAGNWDHKWQKSAANHEWLFGGDANSAADHMLNASTALSVVTGLVAAPRGSEGEEKWAWRGRNLALLATDRYAVTGLVEEWKEVSGRDRPDGIPDDSFPSKHTAVTAVHNSFTRRNLDYIDMDPTLRFTAKAGLYTVDGLTALARVEGSKHYPTDTLVGMAVGNLAANFTYNLFLEGSPDSAYSFGVLPEAGGGMSLRAAMLF</sequence>
<feature type="domain" description="Phosphatidic acid phosphatase type 2/haloperoxidase" evidence="2">
    <location>
        <begin position="141"/>
        <end position="228"/>
    </location>
</feature>
<evidence type="ECO:0000313" key="4">
    <source>
        <dbReference type="EMBL" id="MDF3840870.1"/>
    </source>
</evidence>
<reference evidence="3 5" key="1">
    <citation type="submission" date="2016-05" db="EMBL/GenBank/DDBJ databases">
        <title>Genome Sequence of Pseudomonas citronellolis Strain SJTE-3, an Estrogens and Persistent Organic Pollutants degradation strain.</title>
        <authorList>
            <person name="Liang R."/>
        </authorList>
    </citation>
    <scope>NUCLEOTIDE SEQUENCE [LARGE SCALE GENOMIC DNA]</scope>
    <source>
        <strain evidence="3 5">SJTE-3</strain>
    </source>
</reference>
<reference evidence="4" key="2">
    <citation type="submission" date="2023-03" db="EMBL/GenBank/DDBJ databases">
        <title>Draft assemblies of triclosan tolerant bacteria isolated from returned activated sludge.</title>
        <authorList>
            <person name="Van Hamelsveld S."/>
        </authorList>
    </citation>
    <scope>NUCLEOTIDE SEQUENCE</scope>
    <source>
        <strain evidence="4">GW210015_S63</strain>
    </source>
</reference>
<name>A0A1A9K613_9PSED</name>
<feature type="chain" id="PRO_5042684360" evidence="1">
    <location>
        <begin position="19"/>
        <end position="257"/>
    </location>
</feature>
<dbReference type="SUPFAM" id="SSF48317">
    <property type="entry name" value="Acid phosphatase/Vanadium-dependent haloperoxidase"/>
    <property type="match status" value="1"/>
</dbReference>
<evidence type="ECO:0000259" key="2">
    <source>
        <dbReference type="Pfam" id="PF01569"/>
    </source>
</evidence>
<dbReference type="Proteomes" id="UP000077748">
    <property type="component" value="Chromosome"/>
</dbReference>
<feature type="signal peptide" evidence="1">
    <location>
        <begin position="1"/>
        <end position="18"/>
    </location>
</feature>